<dbReference type="InterPro" id="IPR001343">
    <property type="entry name" value="Hemolysn_Ca-bd"/>
</dbReference>
<evidence type="ECO:0000256" key="2">
    <source>
        <dbReference type="ARBA" id="ARBA00004613"/>
    </source>
</evidence>
<dbReference type="GO" id="GO:0005509">
    <property type="term" value="F:calcium ion binding"/>
    <property type="evidence" value="ECO:0007669"/>
    <property type="project" value="InterPro"/>
</dbReference>
<dbReference type="GO" id="GO:0090729">
    <property type="term" value="F:toxin activity"/>
    <property type="evidence" value="ECO:0007669"/>
    <property type="project" value="UniProtKB-KW"/>
</dbReference>
<keyword evidence="3" id="KW-0964">Secreted</keyword>
<keyword evidence="7" id="KW-0843">Virulence</keyword>
<comment type="subcellular location">
    <subcellularLocation>
        <location evidence="1">Membrane</location>
    </subcellularLocation>
    <subcellularLocation>
        <location evidence="2">Secreted</location>
    </subcellularLocation>
</comment>
<dbReference type="PANTHER" id="PTHR38340:SF1">
    <property type="entry name" value="S-LAYER PROTEIN"/>
    <property type="match status" value="1"/>
</dbReference>
<keyword evidence="6" id="KW-0106">Calcium</keyword>
<evidence type="ECO:0000256" key="4">
    <source>
        <dbReference type="ARBA" id="ARBA00022656"/>
    </source>
</evidence>
<dbReference type="Pfam" id="PF00353">
    <property type="entry name" value="HemolysinCabind"/>
    <property type="match status" value="10"/>
</dbReference>
<evidence type="ECO:0000256" key="9">
    <source>
        <dbReference type="SAM" id="MobiDB-lite"/>
    </source>
</evidence>
<dbReference type="Proteomes" id="UP000198238">
    <property type="component" value="Chromosome"/>
</dbReference>
<evidence type="ECO:0000256" key="8">
    <source>
        <dbReference type="ARBA" id="ARBA00023136"/>
    </source>
</evidence>
<feature type="domain" description="Haemolysin-type calcium binding-related" evidence="10">
    <location>
        <begin position="1323"/>
        <end position="1358"/>
    </location>
</feature>
<evidence type="ECO:0000256" key="7">
    <source>
        <dbReference type="ARBA" id="ARBA00023026"/>
    </source>
</evidence>
<sequence>MNGATQYTVTVKFSKAGTPLASGGTSRFGHVWIETRSSEGEVNSYGWSTGNSMSQSGADNIVRNDNTNYQENSENPISSIIVPITKEQYDRLNSFPDRAVNGEIDGFDDSYNLLTNSCIDFAGKALGDAGLADSDFDGGLGFPSGQLDTFLNELQKNKKDGWLVVNRDGKYHVYDPLTLDLDGDGIETVGTSGYAGALFDHSKDGIRTSTGWVSADDGLLVVDLNGDGKVNNGGELFGDNYVLKDGNTAANGFAALAEFDTNSDGIVDANDERFKELKIWRDLDSDGISDAGELFSLADAGVKSLNVAHTDTNKALGNGNTLAQDGSYTKADGTTAQMGDLLLAADHLHSRYADSVTLTKEQARAANLQGIGRLRDLREAAALSPELAEALKAYSAAETKAEQQELLNSLINKWAETDPAYGTGVQFLPPMIKTANEGTALTPSQASNLLLPVEISEEYKLKIQESLQKIAVLDAFSGERSAVIYVQNANQILSFLDTARATYDKLAGNVYESLLFQTRLQPYLNEIGLKLEGNEFALDYSGVLAKFSEVYAKNPEKAFVDLGEFLAYGKMSADSSAELGELFAHYVETAVQDGTLSDYIDALGSEAFTKLGHQIGTEKDESLYGNQSSNYLLGGNGNDYLDGYDGNDILNGGNGNDRLHGSNGNDILAGESGDDELHGGAGSDILISGSGNDKLYAGSYEADTYVFAKGHGQDVVSDYGNKAEHTDTLRFDGANFADAVFTRDGNNLVIKAFGGDDAVTVDGYFNSWSSRYYQFAFADKTVTAEDMAAVTVEGNGSDGNDTLYGWDTIDVLDGGLGNDNLSGYNGNDVLRGGAGNDYLYGGDGDDRLESGEGNDNLYGGNGSDTLVASSGDNALNGEAGSDILISGSGNDKLYAGSYEADTYVFAKGHGQDVVSDYGSKAEHTDTLRFDGANFADAVFTRDGNNLVIKAFGGDDAVTVDGYFNSWSSRYYQFAFADKTVTAEDMAAVTVEGNGSDGNDTLYGWDTIDVLDGGLGNDNLSGYNGNDVLRGGAGNDYLYGGDGDDRLESGEGNDNLYGGNGSDTLVASSGDNALNGEAGSDILISGSGNDKLYAGSYEADTYVFAKGHGQDVVSDYGSKAEHTDTLRFDGANFADAVFTRSGNDLVIAAFNDGSQVTVQNYFYGDNYRYMNFAFTDKTTSTEDVRNIVFETNGNGSNNHLYGWEGKDAINGGAGNDYLSARAGDDALDGGDGSDTLYGGDGNDALNGGDGDDTLYGENGSDILVGGAGNDRLEGGSYGADTYVFAKGHGKDVVSDYGSSIDHIDVLQFENALLENTTFTRNGSDLLVKAFDSEDQVNVQNFFYGSSYQYKQFAFEDATVKVDSSANVSVI</sequence>
<dbReference type="Gene3D" id="2.150.10.10">
    <property type="entry name" value="Serralysin-like metalloprotease, C-terminal"/>
    <property type="match status" value="7"/>
</dbReference>
<feature type="region of interest" description="Disordered" evidence="9">
    <location>
        <begin position="843"/>
        <end position="862"/>
    </location>
</feature>
<evidence type="ECO:0000256" key="6">
    <source>
        <dbReference type="ARBA" id="ARBA00022837"/>
    </source>
</evidence>
<dbReference type="PRINTS" id="PR01488">
    <property type="entry name" value="RTXTOXINA"/>
</dbReference>
<organism evidence="11 12">
    <name type="scientific">Neisseria chenwenguii</name>
    <dbReference type="NCBI Taxonomy" id="1853278"/>
    <lineage>
        <taxon>Bacteria</taxon>
        <taxon>Pseudomonadati</taxon>
        <taxon>Pseudomonadota</taxon>
        <taxon>Betaproteobacteria</taxon>
        <taxon>Neisseriales</taxon>
        <taxon>Neisseriaceae</taxon>
        <taxon>Neisseria</taxon>
    </lineage>
</organism>
<dbReference type="Pfam" id="PF06594">
    <property type="entry name" value="HCBP_related"/>
    <property type="match status" value="1"/>
</dbReference>
<dbReference type="SUPFAM" id="SSF51120">
    <property type="entry name" value="beta-Roll"/>
    <property type="match status" value="6"/>
</dbReference>
<dbReference type="GO" id="GO:0016020">
    <property type="term" value="C:membrane"/>
    <property type="evidence" value="ECO:0007669"/>
    <property type="project" value="UniProtKB-SubCell"/>
</dbReference>
<proteinExistence type="predicted"/>
<dbReference type="GO" id="GO:0005576">
    <property type="term" value="C:extracellular region"/>
    <property type="evidence" value="ECO:0007669"/>
    <property type="project" value="UniProtKB-SubCell"/>
</dbReference>
<dbReference type="InterPro" id="IPR050557">
    <property type="entry name" value="RTX_toxin/Mannuronan_C5-epim"/>
</dbReference>
<name>A0A220S2S1_9NEIS</name>
<dbReference type="InterPro" id="IPR003995">
    <property type="entry name" value="RTX_toxin_determinant-A"/>
</dbReference>
<evidence type="ECO:0000259" key="10">
    <source>
        <dbReference type="Pfam" id="PF06594"/>
    </source>
</evidence>
<dbReference type="PANTHER" id="PTHR38340">
    <property type="entry name" value="S-LAYER PROTEIN"/>
    <property type="match status" value="1"/>
</dbReference>
<reference evidence="11 12" key="1">
    <citation type="submission" date="2017-06" db="EMBL/GenBank/DDBJ databases">
        <title>Neisseria chenwenguii sp. nov., isolated from the intestinal contents of Tibetan Plateau Pika in Yushu, Qinghai Province, China.</title>
        <authorList>
            <person name="Zhang G."/>
        </authorList>
    </citation>
    <scope>NUCLEOTIDE SEQUENCE [LARGE SCALE GENOMIC DNA]</scope>
    <source>
        <strain evidence="11 12">10023</strain>
    </source>
</reference>
<evidence type="ECO:0000256" key="3">
    <source>
        <dbReference type="ARBA" id="ARBA00022525"/>
    </source>
</evidence>
<keyword evidence="4" id="KW-0800">Toxin</keyword>
<dbReference type="InterPro" id="IPR010566">
    <property type="entry name" value="Haemolys_ca-bd"/>
</dbReference>
<dbReference type="KEGG" id="nei:BG910_08240"/>
<feature type="region of interest" description="Disordered" evidence="9">
    <location>
        <begin position="1041"/>
        <end position="1061"/>
    </location>
</feature>
<dbReference type="InterPro" id="IPR011049">
    <property type="entry name" value="Serralysin-like_metalloprot_C"/>
</dbReference>
<dbReference type="PROSITE" id="PS00330">
    <property type="entry name" value="HEMOLYSIN_CALCIUM"/>
    <property type="match status" value="8"/>
</dbReference>
<keyword evidence="8" id="KW-0472">Membrane</keyword>
<evidence type="ECO:0000313" key="12">
    <source>
        <dbReference type="Proteomes" id="UP000198238"/>
    </source>
</evidence>
<evidence type="ECO:0000256" key="1">
    <source>
        <dbReference type="ARBA" id="ARBA00004370"/>
    </source>
</evidence>
<protein>
    <submittedName>
        <fullName evidence="11">FrpA/C</fullName>
    </submittedName>
</protein>
<accession>A0A220S2S1</accession>
<keyword evidence="5" id="KW-0677">Repeat</keyword>
<dbReference type="EMBL" id="CP022278">
    <property type="protein sequence ID" value="ASK27727.1"/>
    <property type="molecule type" value="Genomic_DNA"/>
</dbReference>
<dbReference type="InterPro" id="IPR018511">
    <property type="entry name" value="Hemolysin-typ_Ca-bd_CS"/>
</dbReference>
<evidence type="ECO:0000256" key="5">
    <source>
        <dbReference type="ARBA" id="ARBA00022737"/>
    </source>
</evidence>
<gene>
    <name evidence="11" type="ORF">BG910_08240</name>
</gene>
<evidence type="ECO:0000313" key="11">
    <source>
        <dbReference type="EMBL" id="ASK27727.1"/>
    </source>
</evidence>
<keyword evidence="12" id="KW-1185">Reference proteome</keyword>
<dbReference type="PRINTS" id="PR00313">
    <property type="entry name" value="CABNDNGRPT"/>
</dbReference>